<name>A0A1I6YZR2_9ACTN</name>
<dbReference type="AlphaFoldDB" id="A0A1I6YZR2"/>
<keyword evidence="3" id="KW-1185">Reference proteome</keyword>
<protein>
    <recommendedName>
        <fullName evidence="1">DUF397 domain-containing protein</fullName>
    </recommendedName>
</protein>
<feature type="domain" description="DUF397" evidence="1">
    <location>
        <begin position="9"/>
        <end position="61"/>
    </location>
</feature>
<accession>A0A1I6YZR2</accession>
<dbReference type="STRING" id="995060.SAMN04487904_103432"/>
<dbReference type="EMBL" id="FPAT01000003">
    <property type="protein sequence ID" value="SFT55929.1"/>
    <property type="molecule type" value="Genomic_DNA"/>
</dbReference>
<dbReference type="OrthoDB" id="4301277at2"/>
<dbReference type="RefSeq" id="WP_092976121.1">
    <property type="nucleotide sequence ID" value="NZ_FPAT01000003.1"/>
</dbReference>
<dbReference type="Proteomes" id="UP000199165">
    <property type="component" value="Unassembled WGS sequence"/>
</dbReference>
<reference evidence="3" key="1">
    <citation type="submission" date="2016-10" db="EMBL/GenBank/DDBJ databases">
        <authorList>
            <person name="Varghese N."/>
            <person name="Submissions S."/>
        </authorList>
    </citation>
    <scope>NUCLEOTIDE SEQUENCE [LARGE SCALE GENOMIC DNA]</scope>
    <source>
        <strain evidence="3">DSM 45501</strain>
    </source>
</reference>
<sequence length="63" mass="6795">MSNEPASVDWRKSTRSSGGANNCVEVGFATSAVLIRDTKDRDSGTLAVSPDVWHSFLSTLKHT</sequence>
<evidence type="ECO:0000313" key="3">
    <source>
        <dbReference type="Proteomes" id="UP000199165"/>
    </source>
</evidence>
<dbReference type="Pfam" id="PF04149">
    <property type="entry name" value="DUF397"/>
    <property type="match status" value="1"/>
</dbReference>
<proteinExistence type="predicted"/>
<dbReference type="InterPro" id="IPR007278">
    <property type="entry name" value="DUF397"/>
</dbReference>
<organism evidence="2 3">
    <name type="scientific">Actinopolyspora righensis</name>
    <dbReference type="NCBI Taxonomy" id="995060"/>
    <lineage>
        <taxon>Bacteria</taxon>
        <taxon>Bacillati</taxon>
        <taxon>Actinomycetota</taxon>
        <taxon>Actinomycetes</taxon>
        <taxon>Actinopolysporales</taxon>
        <taxon>Actinopolysporaceae</taxon>
        <taxon>Actinopolyspora</taxon>
        <taxon>Actinopolyspora alba group</taxon>
    </lineage>
</organism>
<gene>
    <name evidence="2" type="ORF">SAMN04487904_103432</name>
</gene>
<evidence type="ECO:0000259" key="1">
    <source>
        <dbReference type="Pfam" id="PF04149"/>
    </source>
</evidence>
<evidence type="ECO:0000313" key="2">
    <source>
        <dbReference type="EMBL" id="SFT55929.1"/>
    </source>
</evidence>